<organism evidence="1">
    <name type="scientific">Amblyomma americanum</name>
    <name type="common">Lone star tick</name>
    <dbReference type="NCBI Taxonomy" id="6943"/>
    <lineage>
        <taxon>Eukaryota</taxon>
        <taxon>Metazoa</taxon>
        <taxon>Ecdysozoa</taxon>
        <taxon>Arthropoda</taxon>
        <taxon>Chelicerata</taxon>
        <taxon>Arachnida</taxon>
        <taxon>Acari</taxon>
        <taxon>Parasitiformes</taxon>
        <taxon>Ixodida</taxon>
        <taxon>Ixodoidea</taxon>
        <taxon>Ixodidae</taxon>
        <taxon>Amblyomminae</taxon>
        <taxon>Amblyomma</taxon>
    </lineage>
</organism>
<proteinExistence type="evidence at transcript level"/>
<sequence>MRFILPPLLLQGSFSYECSPLDILFQCYWPGPEHEQQMVMYIKKAIRDMSCVAAKVSHSLMTCTNKGALLSSYEFIVAYKHYKTVWCANSSFSTHIHTHMHTHTLVEKTKAGIYTNGQQFILGINRHRFLAVLYTTFSQFWASSTAPSTA</sequence>
<protein>
    <submittedName>
        <fullName evidence="1">Uncharacterized protein</fullName>
    </submittedName>
</protein>
<evidence type="ECO:0000313" key="1">
    <source>
        <dbReference type="EMBL" id="JAG92222.1"/>
    </source>
</evidence>
<reference evidence="1" key="1">
    <citation type="journal article" date="2015" name="PLoS ONE">
        <title>An Insight into the Sialome of the Lone Star Tick, Amblyomma americanum, with a Glimpse on Its Time Dependent Gene Expression.</title>
        <authorList>
            <person name="Karim S."/>
            <person name="Ribeiro J.M."/>
        </authorList>
    </citation>
    <scope>NUCLEOTIDE SEQUENCE</scope>
    <source>
        <tissue evidence="1">Salivary gland</tissue>
    </source>
</reference>
<dbReference type="EMBL" id="GBZX01000518">
    <property type="protein sequence ID" value="JAG92222.1"/>
    <property type="molecule type" value="mRNA"/>
</dbReference>
<dbReference type="AlphaFoldDB" id="A0A0C9SDQ9"/>
<name>A0A0C9SDQ9_AMBAM</name>
<accession>A0A0C9SDQ9</accession>